<evidence type="ECO:0000313" key="1">
    <source>
        <dbReference type="EMBL" id="MFD1202614.1"/>
    </source>
</evidence>
<sequence length="206" mass="22018">MNRPLAALTGIAVIAGVTLLGFGGWQLANPTPNDAPTSERRAVAPSEVAPLPPAAVPHALTIPALGFQSEVFEFQTGGAPELNPPDAERAYWLSDYGLPGAGSDNTVYLIGHTSADGRAVFDPLVDREAQHSRVLPGDEIWLETATGTVVYETIAVERHERQRLADVDNVWTTAPGRLVLVTCFFEASTDTVSDNLVVFARALNDE</sequence>
<name>A0ABW3TR26_9MICO</name>
<keyword evidence="2" id="KW-1185">Reference proteome</keyword>
<organism evidence="1 2">
    <name type="scientific">Leucobacter albus</name>
    <dbReference type="NCBI Taxonomy" id="272210"/>
    <lineage>
        <taxon>Bacteria</taxon>
        <taxon>Bacillati</taxon>
        <taxon>Actinomycetota</taxon>
        <taxon>Actinomycetes</taxon>
        <taxon>Micrococcales</taxon>
        <taxon>Microbacteriaceae</taxon>
        <taxon>Leucobacter</taxon>
    </lineage>
</organism>
<dbReference type="CDD" id="cd05829">
    <property type="entry name" value="Sortase_F"/>
    <property type="match status" value="1"/>
</dbReference>
<comment type="caution">
    <text evidence="1">The sequence shown here is derived from an EMBL/GenBank/DDBJ whole genome shotgun (WGS) entry which is preliminary data.</text>
</comment>
<protein>
    <submittedName>
        <fullName evidence="1">Class F sortase</fullName>
    </submittedName>
</protein>
<dbReference type="InterPro" id="IPR042001">
    <property type="entry name" value="Sortase_F"/>
</dbReference>
<dbReference type="Gene3D" id="2.40.260.10">
    <property type="entry name" value="Sortase"/>
    <property type="match status" value="1"/>
</dbReference>
<dbReference type="EMBL" id="JBHTLY010000005">
    <property type="protein sequence ID" value="MFD1202614.1"/>
    <property type="molecule type" value="Genomic_DNA"/>
</dbReference>
<proteinExistence type="predicted"/>
<gene>
    <name evidence="1" type="ORF">ACFQ3U_11995</name>
</gene>
<accession>A0ABW3TR26</accession>
<dbReference type="SUPFAM" id="SSF63817">
    <property type="entry name" value="Sortase"/>
    <property type="match status" value="1"/>
</dbReference>
<dbReference type="Proteomes" id="UP001597181">
    <property type="component" value="Unassembled WGS sequence"/>
</dbReference>
<dbReference type="RefSeq" id="WP_343960591.1">
    <property type="nucleotide sequence ID" value="NZ_BAAAKZ010000008.1"/>
</dbReference>
<dbReference type="InterPro" id="IPR023365">
    <property type="entry name" value="Sortase_dom-sf"/>
</dbReference>
<reference evidence="2" key="1">
    <citation type="journal article" date="2019" name="Int. J. Syst. Evol. Microbiol.">
        <title>The Global Catalogue of Microorganisms (GCM) 10K type strain sequencing project: providing services to taxonomists for standard genome sequencing and annotation.</title>
        <authorList>
            <consortium name="The Broad Institute Genomics Platform"/>
            <consortium name="The Broad Institute Genome Sequencing Center for Infectious Disease"/>
            <person name="Wu L."/>
            <person name="Ma J."/>
        </authorList>
    </citation>
    <scope>NUCLEOTIDE SEQUENCE [LARGE SCALE GENOMIC DNA]</scope>
    <source>
        <strain evidence="2">CCUG 50213</strain>
    </source>
</reference>
<evidence type="ECO:0000313" key="2">
    <source>
        <dbReference type="Proteomes" id="UP001597181"/>
    </source>
</evidence>